<organism evidence="3 4">
    <name type="scientific">Ligilactobacillus aviarius</name>
    <dbReference type="NCBI Taxonomy" id="1606"/>
    <lineage>
        <taxon>Bacteria</taxon>
        <taxon>Bacillati</taxon>
        <taxon>Bacillota</taxon>
        <taxon>Bacilli</taxon>
        <taxon>Lactobacillales</taxon>
        <taxon>Lactobacillaceae</taxon>
        <taxon>Ligilactobacillus</taxon>
    </lineage>
</organism>
<feature type="domain" description="AAA" evidence="1">
    <location>
        <begin position="20"/>
        <end position="149"/>
    </location>
</feature>
<evidence type="ECO:0000313" key="3">
    <source>
        <dbReference type="EMBL" id="OAQ08315.1"/>
    </source>
</evidence>
<comment type="caution">
    <text evidence="3">The sequence shown here is derived from an EMBL/GenBank/DDBJ whole genome shotgun (WGS) entry which is preliminary data.</text>
</comment>
<dbReference type="InterPro" id="IPR027417">
    <property type="entry name" value="P-loop_NTPase"/>
</dbReference>
<dbReference type="GO" id="GO:0016787">
    <property type="term" value="F:hydrolase activity"/>
    <property type="evidence" value="ECO:0007669"/>
    <property type="project" value="UniProtKB-KW"/>
</dbReference>
<dbReference type="PANTHER" id="PTHR33295:SF20">
    <property type="entry name" value="ATPASE"/>
    <property type="match status" value="1"/>
</dbReference>
<evidence type="ECO:0000313" key="4">
    <source>
        <dbReference type="Proteomes" id="UP000078520"/>
    </source>
</evidence>
<accession>A0A179CS27</accession>
<dbReference type="Proteomes" id="UP000078520">
    <property type="component" value="Unassembled WGS sequence"/>
</dbReference>
<dbReference type="RefSeq" id="WP_064208676.1">
    <property type="nucleotide sequence ID" value="NZ_LVKC01000041.1"/>
</dbReference>
<dbReference type="AlphaFoldDB" id="A0A179CS27"/>
<dbReference type="InterPro" id="IPR041682">
    <property type="entry name" value="AAA_14"/>
</dbReference>
<dbReference type="SUPFAM" id="SSF52540">
    <property type="entry name" value="P-loop containing nucleoside triphosphate hydrolases"/>
    <property type="match status" value="1"/>
</dbReference>
<reference evidence="4" key="1">
    <citation type="submission" date="2016-03" db="EMBL/GenBank/DDBJ databases">
        <authorList>
            <person name="Johnson T.J."/>
            <person name="Youmans B."/>
            <person name="Case K."/>
            <person name="Noll S."/>
        </authorList>
    </citation>
    <scope>NUCLEOTIDE SEQUENCE [LARGE SCALE GENOMIC DNA]</scope>
    <source>
        <strain evidence="4">UMNLAv8</strain>
    </source>
</reference>
<dbReference type="OrthoDB" id="9801684at2"/>
<dbReference type="InterPro" id="IPR025420">
    <property type="entry name" value="DUF4143"/>
</dbReference>
<sequence>MFERPLYLNRLRKYRDTEFIKVITGVRRSGKTFLLQMLKNDLLKSGIAPEQIIDINFETMKYSKLTEKEPFYNYVMQRAVSRKKMYLFFDEVQRVSQWQDAVNSFRVDLDADIYISGSNASLLSGELATLLTGRMVEIPVYPLSFKEYLLFKQSTDNPDIEFYRYINEGGFPAAVLSPDPEVKGTVIDGIYSSILLKDVTERAKIRDDQTLIRLSQYLLSEVGNQISANKIAGVLKNEGFKSANNVSISRYLHYLTDAYLFHEAKRFDIRGKNYLRSNSKYYAIDLGLRNTTLNKNYKDNIGHQIENVVYLELLRRGYKVDVGKDGNQEIDFIAKKGNEIEYYQVTQQIPDNSDREIQNLMNISDNYKKTLITANRMDVGEQNGIPIVHIVDWLLEE</sequence>
<evidence type="ECO:0000259" key="2">
    <source>
        <dbReference type="Pfam" id="PF13635"/>
    </source>
</evidence>
<dbReference type="Pfam" id="PF13173">
    <property type="entry name" value="AAA_14"/>
    <property type="match status" value="1"/>
</dbReference>
<keyword evidence="3" id="KW-0378">Hydrolase</keyword>
<evidence type="ECO:0000259" key="1">
    <source>
        <dbReference type="Pfam" id="PF13173"/>
    </source>
</evidence>
<proteinExistence type="predicted"/>
<dbReference type="PANTHER" id="PTHR33295">
    <property type="entry name" value="ATPASE"/>
    <property type="match status" value="1"/>
</dbReference>
<dbReference type="Pfam" id="PF13635">
    <property type="entry name" value="DUF4143"/>
    <property type="match status" value="1"/>
</dbReference>
<dbReference type="EMBL" id="LVKI01000013">
    <property type="protein sequence ID" value="OAQ08315.1"/>
    <property type="molecule type" value="Genomic_DNA"/>
</dbReference>
<protein>
    <submittedName>
        <fullName evidence="3">Nucleoside triphosphate hydrolase</fullName>
    </submittedName>
</protein>
<name>A0A179CS27_9LACO</name>
<gene>
    <name evidence="3" type="ORF">A3O14_04190</name>
</gene>
<feature type="domain" description="DUF4143" evidence="2">
    <location>
        <begin position="197"/>
        <end position="344"/>
    </location>
</feature>